<dbReference type="Proteomes" id="UP000323258">
    <property type="component" value="Unassembled WGS sequence"/>
</dbReference>
<dbReference type="GO" id="GO:1990189">
    <property type="term" value="F:protein N-terminal-serine acetyltransferase activity"/>
    <property type="evidence" value="ECO:0007669"/>
    <property type="project" value="TreeGrafter"/>
</dbReference>
<comment type="caution">
    <text evidence="2">The sequence shown here is derived from an EMBL/GenBank/DDBJ whole genome shotgun (WGS) entry which is preliminary data.</text>
</comment>
<dbReference type="InterPro" id="IPR051908">
    <property type="entry name" value="Ribosomal_N-acetyltransferase"/>
</dbReference>
<feature type="domain" description="N-acetyltransferase" evidence="1">
    <location>
        <begin position="36"/>
        <end position="181"/>
    </location>
</feature>
<dbReference type="InterPro" id="IPR000182">
    <property type="entry name" value="GNAT_dom"/>
</dbReference>
<dbReference type="SUPFAM" id="SSF55729">
    <property type="entry name" value="Acyl-CoA N-acyltransferases (Nat)"/>
    <property type="match status" value="1"/>
</dbReference>
<dbReference type="Pfam" id="PF13302">
    <property type="entry name" value="Acetyltransf_3"/>
    <property type="match status" value="1"/>
</dbReference>
<proteinExistence type="predicted"/>
<dbReference type="OrthoDB" id="5295305at2"/>
<gene>
    <name evidence="2" type="ORF">FY036_19980</name>
</gene>
<dbReference type="PROSITE" id="PS51186">
    <property type="entry name" value="GNAT"/>
    <property type="match status" value="1"/>
</dbReference>
<evidence type="ECO:0000313" key="2">
    <source>
        <dbReference type="EMBL" id="TYR30164.1"/>
    </source>
</evidence>
<dbReference type="AlphaFoldDB" id="A0A5D4GPS1"/>
<dbReference type="PANTHER" id="PTHR43441:SF2">
    <property type="entry name" value="FAMILY ACETYLTRANSFERASE, PUTATIVE (AFU_ORTHOLOGUE AFUA_7G00850)-RELATED"/>
    <property type="match status" value="1"/>
</dbReference>
<name>A0A5D4GPS1_9HYPH</name>
<dbReference type="EMBL" id="VSZS01000067">
    <property type="protein sequence ID" value="TYR30164.1"/>
    <property type="molecule type" value="Genomic_DNA"/>
</dbReference>
<sequence>MEDLSNWTPRERPARSPLEGRYVRLEPMDIACHGDGLFAAVATEDRDQRFRWLYDEAPQDWAAFQPWLDKAAASTDPFYFTVIDRQSGRIAGRQSFMRIDTANGVIEIGNILWNDPVARKPAATEALFLFARHAFDDLGYRRFEWKCNAENHPSRQAALRFGFDFEGIFRQHLVVKGRNRDTAWFAMIDKDWPTIRRAFEEWLDPQNFDSEGRQNRRLGEIRASLGN</sequence>
<keyword evidence="3" id="KW-1185">Reference proteome</keyword>
<protein>
    <submittedName>
        <fullName evidence="2">GNAT family N-acetyltransferase</fullName>
    </submittedName>
</protein>
<dbReference type="RefSeq" id="WP_148916522.1">
    <property type="nucleotide sequence ID" value="NZ_VSZS01000067.1"/>
</dbReference>
<reference evidence="2 3" key="1">
    <citation type="submission" date="2019-08" db="EMBL/GenBank/DDBJ databases">
        <authorList>
            <person name="Seo Y.L."/>
        </authorList>
    </citation>
    <scope>NUCLEOTIDE SEQUENCE [LARGE SCALE GENOMIC DNA]</scope>
    <source>
        <strain evidence="2 3">MaA-C15</strain>
    </source>
</reference>
<dbReference type="PANTHER" id="PTHR43441">
    <property type="entry name" value="RIBOSOMAL-PROTEIN-SERINE ACETYLTRANSFERASE"/>
    <property type="match status" value="1"/>
</dbReference>
<dbReference type="FunFam" id="3.40.630.30:FF:000047">
    <property type="entry name" value="Acetyltransferase, GNAT family"/>
    <property type="match status" value="1"/>
</dbReference>
<keyword evidence="2" id="KW-0808">Transferase</keyword>
<organism evidence="2 3">
    <name type="scientific">Neoaquamicrobium microcysteis</name>
    <dbReference type="NCBI Taxonomy" id="2682781"/>
    <lineage>
        <taxon>Bacteria</taxon>
        <taxon>Pseudomonadati</taxon>
        <taxon>Pseudomonadota</taxon>
        <taxon>Alphaproteobacteria</taxon>
        <taxon>Hyphomicrobiales</taxon>
        <taxon>Phyllobacteriaceae</taxon>
        <taxon>Neoaquamicrobium</taxon>
    </lineage>
</organism>
<reference evidence="2 3" key="2">
    <citation type="submission" date="2019-09" db="EMBL/GenBank/DDBJ databases">
        <title>Mesorhizobium sp. MaA-C15 isolated from Microcystis aeruginosa.</title>
        <authorList>
            <person name="Jeong S.E."/>
            <person name="Jin H.M."/>
            <person name="Jeon C.O."/>
        </authorList>
    </citation>
    <scope>NUCLEOTIDE SEQUENCE [LARGE SCALE GENOMIC DNA]</scope>
    <source>
        <strain evidence="2 3">MaA-C15</strain>
    </source>
</reference>
<dbReference type="GO" id="GO:0008999">
    <property type="term" value="F:protein-N-terminal-alanine acetyltransferase activity"/>
    <property type="evidence" value="ECO:0007669"/>
    <property type="project" value="TreeGrafter"/>
</dbReference>
<dbReference type="InterPro" id="IPR016181">
    <property type="entry name" value="Acyl_CoA_acyltransferase"/>
</dbReference>
<dbReference type="Gene3D" id="3.40.630.30">
    <property type="match status" value="1"/>
</dbReference>
<evidence type="ECO:0000259" key="1">
    <source>
        <dbReference type="PROSITE" id="PS51186"/>
    </source>
</evidence>
<accession>A0A5D4GPS1</accession>
<evidence type="ECO:0000313" key="3">
    <source>
        <dbReference type="Proteomes" id="UP000323258"/>
    </source>
</evidence>